<feature type="compositionally biased region" description="Basic and acidic residues" evidence="1">
    <location>
        <begin position="86"/>
        <end position="96"/>
    </location>
</feature>
<feature type="compositionally biased region" description="Polar residues" evidence="1">
    <location>
        <begin position="178"/>
        <end position="193"/>
    </location>
</feature>
<evidence type="ECO:0000313" key="2">
    <source>
        <dbReference type="EMBL" id="KAJ3832777.1"/>
    </source>
</evidence>
<accession>A0AA38NY51</accession>
<comment type="caution">
    <text evidence="2">The sequence shown here is derived from an EMBL/GenBank/DDBJ whole genome shotgun (WGS) entry which is preliminary data.</text>
</comment>
<evidence type="ECO:0000313" key="3">
    <source>
        <dbReference type="Proteomes" id="UP001163846"/>
    </source>
</evidence>
<dbReference type="EMBL" id="MU806855">
    <property type="protein sequence ID" value="KAJ3832777.1"/>
    <property type="molecule type" value="Genomic_DNA"/>
</dbReference>
<evidence type="ECO:0000256" key="1">
    <source>
        <dbReference type="SAM" id="MobiDB-lite"/>
    </source>
</evidence>
<dbReference type="AlphaFoldDB" id="A0AA38NY51"/>
<name>A0AA38NY51_9AGAR</name>
<gene>
    <name evidence="2" type="ORF">F5878DRAFT_441555</name>
</gene>
<proteinExistence type="predicted"/>
<feature type="compositionally biased region" description="Polar residues" evidence="1">
    <location>
        <begin position="155"/>
        <end position="169"/>
    </location>
</feature>
<feature type="region of interest" description="Disordered" evidence="1">
    <location>
        <begin position="1"/>
        <end position="249"/>
    </location>
</feature>
<feature type="compositionally biased region" description="Basic and acidic residues" evidence="1">
    <location>
        <begin position="234"/>
        <end position="249"/>
    </location>
</feature>
<feature type="compositionally biased region" description="Low complexity" evidence="1">
    <location>
        <begin position="1"/>
        <end position="18"/>
    </location>
</feature>
<protein>
    <submittedName>
        <fullName evidence="2">Uncharacterized protein</fullName>
    </submittedName>
</protein>
<keyword evidence="3" id="KW-1185">Reference proteome</keyword>
<organism evidence="2 3">
    <name type="scientific">Lentinula raphanica</name>
    <dbReference type="NCBI Taxonomy" id="153919"/>
    <lineage>
        <taxon>Eukaryota</taxon>
        <taxon>Fungi</taxon>
        <taxon>Dikarya</taxon>
        <taxon>Basidiomycota</taxon>
        <taxon>Agaricomycotina</taxon>
        <taxon>Agaricomycetes</taxon>
        <taxon>Agaricomycetidae</taxon>
        <taxon>Agaricales</taxon>
        <taxon>Marasmiineae</taxon>
        <taxon>Omphalotaceae</taxon>
        <taxon>Lentinula</taxon>
    </lineage>
</organism>
<dbReference type="Proteomes" id="UP001163846">
    <property type="component" value="Unassembled WGS sequence"/>
</dbReference>
<sequence length="249" mass="27873">MMSSSQRRTSTTTTRTTTPIQELKAPPAPASFKHTIDLPPESDDEYFDDYDRGGVSPSPVGLDFNADDDDIEMQRYLEQIYMSSTRKHEPKHEPTRSSRTTEATSDFGISGLGLIDTKPNSHETQNLKHKLKGDEGRKEKHRKQGPSHRFEVGSSRDSGSASKHATVASSRDDRYWSRHSSLGTSHHQDTSGPSHPEWRGEPGDLDELDIALVRPEEQWSGGASVDDFWMAGKPDGKEKGKGKVRDLRW</sequence>
<reference evidence="2" key="1">
    <citation type="submission" date="2022-08" db="EMBL/GenBank/DDBJ databases">
        <authorList>
            <consortium name="DOE Joint Genome Institute"/>
            <person name="Min B."/>
            <person name="Riley R."/>
            <person name="Sierra-Patev S."/>
            <person name="Naranjo-Ortiz M."/>
            <person name="Looney B."/>
            <person name="Konkel Z."/>
            <person name="Slot J.C."/>
            <person name="Sakamoto Y."/>
            <person name="Steenwyk J.L."/>
            <person name="Rokas A."/>
            <person name="Carro J."/>
            <person name="Camarero S."/>
            <person name="Ferreira P."/>
            <person name="Molpeceres G."/>
            <person name="Ruiz-Duenas F.J."/>
            <person name="Serrano A."/>
            <person name="Henrissat B."/>
            <person name="Drula E."/>
            <person name="Hughes K.W."/>
            <person name="Mata J.L."/>
            <person name="Ishikawa N.K."/>
            <person name="Vargas-Isla R."/>
            <person name="Ushijima S."/>
            <person name="Smith C.A."/>
            <person name="Ahrendt S."/>
            <person name="Andreopoulos W."/>
            <person name="He G."/>
            <person name="Labutti K."/>
            <person name="Lipzen A."/>
            <person name="Ng V."/>
            <person name="Sandor L."/>
            <person name="Barry K."/>
            <person name="Martinez A.T."/>
            <person name="Xiao Y."/>
            <person name="Gibbons J.G."/>
            <person name="Terashima K."/>
            <person name="Hibbett D.S."/>
            <person name="Grigoriev I.V."/>
        </authorList>
    </citation>
    <scope>NUCLEOTIDE SEQUENCE</scope>
    <source>
        <strain evidence="2">TFB9207</strain>
    </source>
</reference>